<dbReference type="EMBL" id="VBRC01000027">
    <property type="protein sequence ID" value="TLK20608.1"/>
    <property type="molecule type" value="Genomic_DNA"/>
</dbReference>
<evidence type="ECO:0000256" key="2">
    <source>
        <dbReference type="SAM" id="Phobius"/>
    </source>
</evidence>
<keyword evidence="2" id="KW-0472">Membrane</keyword>
<dbReference type="Proteomes" id="UP000536909">
    <property type="component" value="Unassembled WGS sequence"/>
</dbReference>
<dbReference type="InterPro" id="IPR013229">
    <property type="entry name" value="PEGA"/>
</dbReference>
<keyword evidence="2" id="KW-1133">Transmembrane helix</keyword>
<keyword evidence="2" id="KW-0812">Transmembrane</keyword>
<dbReference type="Proteomes" id="UP000308000">
    <property type="component" value="Unassembled WGS sequence"/>
</dbReference>
<evidence type="ECO:0000256" key="1">
    <source>
        <dbReference type="SAM" id="MobiDB-lite"/>
    </source>
</evidence>
<feature type="compositionally biased region" description="Pro residues" evidence="1">
    <location>
        <begin position="203"/>
        <end position="230"/>
    </location>
</feature>
<evidence type="ECO:0000313" key="4">
    <source>
        <dbReference type="EMBL" id="MBB5297435.1"/>
    </source>
</evidence>
<feature type="compositionally biased region" description="Low complexity" evidence="1">
    <location>
        <begin position="257"/>
        <end position="268"/>
    </location>
</feature>
<proteinExistence type="predicted"/>
<reference evidence="5 6" key="1">
    <citation type="submission" date="2019-04" db="EMBL/GenBank/DDBJ databases">
        <title>Deinococcus metalilatus MA1002 mutant No.5.</title>
        <authorList>
            <person name="Park W."/>
            <person name="Park C."/>
        </authorList>
    </citation>
    <scope>NUCLEOTIDE SEQUENCE [LARGE SCALE GENOMIC DNA]</scope>
    <source>
        <strain evidence="5 6">MA1002-m5</strain>
    </source>
</reference>
<organism evidence="5 6">
    <name type="scientific">Deinococcus metallilatus</name>
    <dbReference type="NCBI Taxonomy" id="1211322"/>
    <lineage>
        <taxon>Bacteria</taxon>
        <taxon>Thermotogati</taxon>
        <taxon>Deinococcota</taxon>
        <taxon>Deinococci</taxon>
        <taxon>Deinococcales</taxon>
        <taxon>Deinococcaceae</taxon>
        <taxon>Deinococcus</taxon>
    </lineage>
</organism>
<evidence type="ECO:0000313" key="6">
    <source>
        <dbReference type="Proteomes" id="UP000308000"/>
    </source>
</evidence>
<sequence>MKPIGPYVAARDLTGDRPAGTVRTLRATDRLTGIPVLLHVLPHAVPLPDLPADPALLPSSEGGIDGDTAYVVTELPPHALPASDPLLTARGGLAGLAALHEAGLTHGGVDAAQLWSVDGRVALAGAGLPWGGEATPARDLRDLLRALETLGGVPPALRELPGGATARDLLARLDAPAPVREAPRRGAPPIVPAQERPEKEEPPPSPAAAPASPVPAPPPLEVTAAPPGPVPRASESEDAASVPAEVEPGGDASPGEAAPVPSAVPRPVTGRVPARRVADQPVRITWDADGTRRVVKPGRETPPARPRSPGWLLPVLALLLLLLLFGAWWAWRSAAASAPVPIPAATTPQPCCDVRFTVRGAQGVPVRLSLVSAPPGVKVNPDQEVGRAPGVVRLPRPGTYTLRVAAEGYTPGTVTVKAPSAVPVQIALTP</sequence>
<reference evidence="4 7" key="2">
    <citation type="submission" date="2020-08" db="EMBL/GenBank/DDBJ databases">
        <title>Genomic Encyclopedia of Type Strains, Phase IV (KMG-IV): sequencing the most valuable type-strain genomes for metagenomic binning, comparative biology and taxonomic classification.</title>
        <authorList>
            <person name="Goeker M."/>
        </authorList>
    </citation>
    <scope>NUCLEOTIDE SEQUENCE [LARGE SCALE GENOMIC DNA]</scope>
    <source>
        <strain evidence="4 7">DSM 105434</strain>
    </source>
</reference>
<feature type="transmembrane region" description="Helical" evidence="2">
    <location>
        <begin position="311"/>
        <end position="331"/>
    </location>
</feature>
<evidence type="ECO:0000313" key="7">
    <source>
        <dbReference type="Proteomes" id="UP000536909"/>
    </source>
</evidence>
<evidence type="ECO:0000259" key="3">
    <source>
        <dbReference type="Pfam" id="PF08308"/>
    </source>
</evidence>
<evidence type="ECO:0000313" key="5">
    <source>
        <dbReference type="EMBL" id="TLK20608.1"/>
    </source>
</evidence>
<gene>
    <name evidence="5" type="ORF">FCS05_19930</name>
    <name evidence="4" type="ORF">HNQ10_004308</name>
</gene>
<feature type="domain" description="PEGA" evidence="3">
    <location>
        <begin position="368"/>
        <end position="429"/>
    </location>
</feature>
<dbReference type="EMBL" id="JACHFV010000026">
    <property type="protein sequence ID" value="MBB5297435.1"/>
    <property type="molecule type" value="Genomic_DNA"/>
</dbReference>
<dbReference type="Pfam" id="PF08308">
    <property type="entry name" value="PEGA"/>
    <property type="match status" value="1"/>
</dbReference>
<comment type="caution">
    <text evidence="5">The sequence shown here is derived from an EMBL/GenBank/DDBJ whole genome shotgun (WGS) entry which is preliminary data.</text>
</comment>
<keyword evidence="7" id="KW-1185">Reference proteome</keyword>
<accession>A0AAJ5F123</accession>
<feature type="region of interest" description="Disordered" evidence="1">
    <location>
        <begin position="175"/>
        <end position="282"/>
    </location>
</feature>
<dbReference type="AlphaFoldDB" id="A0AAJ5F123"/>
<name>A0AAJ5F123_9DEIO</name>
<dbReference type="RefSeq" id="WP_129118597.1">
    <property type="nucleotide sequence ID" value="NZ_BSUI01000029.1"/>
</dbReference>
<protein>
    <submittedName>
        <fullName evidence="5">PEGA domain-containing protein</fullName>
    </submittedName>
</protein>